<evidence type="ECO:0008006" key="3">
    <source>
        <dbReference type="Google" id="ProtNLM"/>
    </source>
</evidence>
<comment type="caution">
    <text evidence="1">The sequence shown here is derived from an EMBL/GenBank/DDBJ whole genome shotgun (WGS) entry which is preliminary data.</text>
</comment>
<proteinExistence type="predicted"/>
<dbReference type="EMBL" id="FNSH01000001">
    <property type="protein sequence ID" value="SEB80936.1"/>
    <property type="molecule type" value="Genomic_DNA"/>
</dbReference>
<dbReference type="Proteomes" id="UP000183687">
    <property type="component" value="Unassembled WGS sequence"/>
</dbReference>
<sequence>MFAAALVVMIFFVGLAMDASMVLMAHSRLNSMCQLVAQDHLTYQDTVRYSEQPGTDFSKCIIETLGANGFTNKGELYFTEDVRSENARHYKARIVLHGSCDTYFLKLFGLKKIDFAAQTDFDDTYGEPNDNVVWSPSASASQYSERYSFDKGAVTNFNARDLPNGWTIE</sequence>
<organism evidence="1 2">
    <name type="scientific">Atopobium minutum</name>
    <dbReference type="NCBI Taxonomy" id="1381"/>
    <lineage>
        <taxon>Bacteria</taxon>
        <taxon>Bacillati</taxon>
        <taxon>Actinomycetota</taxon>
        <taxon>Coriobacteriia</taxon>
        <taxon>Coriobacteriales</taxon>
        <taxon>Atopobiaceae</taxon>
        <taxon>Atopobium</taxon>
    </lineage>
</organism>
<dbReference type="AlphaFoldDB" id="A0AB38A743"/>
<accession>A0AB38A743</accession>
<evidence type="ECO:0000313" key="2">
    <source>
        <dbReference type="Proteomes" id="UP000183687"/>
    </source>
</evidence>
<reference evidence="1 2" key="1">
    <citation type="submission" date="2016-10" db="EMBL/GenBank/DDBJ databases">
        <authorList>
            <person name="Varghese N."/>
            <person name="Submissions S."/>
        </authorList>
    </citation>
    <scope>NUCLEOTIDE SEQUENCE [LARGE SCALE GENOMIC DNA]</scope>
    <source>
        <strain evidence="1 2">DSM 20586</strain>
    </source>
</reference>
<evidence type="ECO:0000313" key="1">
    <source>
        <dbReference type="EMBL" id="SEB80936.1"/>
    </source>
</evidence>
<gene>
    <name evidence="1" type="ORF">SAMN04489746_1102</name>
</gene>
<name>A0AB38A743_9ACTN</name>
<protein>
    <recommendedName>
        <fullName evidence="3">Flp pilus-assembly TadE/G-like</fullName>
    </recommendedName>
</protein>